<keyword evidence="3" id="KW-1185">Reference proteome</keyword>
<dbReference type="AlphaFoldDB" id="A0AAN8E484"/>
<comment type="caution">
    <text evidence="2">The sequence shown here is derived from an EMBL/GenBank/DDBJ whole genome shotgun (WGS) entry which is preliminary data.</text>
</comment>
<proteinExistence type="predicted"/>
<dbReference type="EMBL" id="JAURVH010001516">
    <property type="protein sequence ID" value="KAK5931290.1"/>
    <property type="molecule type" value="Genomic_DNA"/>
</dbReference>
<feature type="compositionally biased region" description="Basic and acidic residues" evidence="1">
    <location>
        <begin position="18"/>
        <end position="32"/>
    </location>
</feature>
<feature type="region of interest" description="Disordered" evidence="1">
    <location>
        <begin position="1"/>
        <end position="45"/>
    </location>
</feature>
<organism evidence="2 3">
    <name type="scientific">Champsocephalus gunnari</name>
    <name type="common">Mackerel icefish</name>
    <dbReference type="NCBI Taxonomy" id="52237"/>
    <lineage>
        <taxon>Eukaryota</taxon>
        <taxon>Metazoa</taxon>
        <taxon>Chordata</taxon>
        <taxon>Craniata</taxon>
        <taxon>Vertebrata</taxon>
        <taxon>Euteleostomi</taxon>
        <taxon>Actinopterygii</taxon>
        <taxon>Neopterygii</taxon>
        <taxon>Teleostei</taxon>
        <taxon>Neoteleostei</taxon>
        <taxon>Acanthomorphata</taxon>
        <taxon>Eupercaria</taxon>
        <taxon>Perciformes</taxon>
        <taxon>Notothenioidei</taxon>
        <taxon>Channichthyidae</taxon>
        <taxon>Champsocephalus</taxon>
    </lineage>
</organism>
<accession>A0AAN8E484</accession>
<protein>
    <submittedName>
        <fullName evidence="2">Uncharacterized protein</fullName>
    </submittedName>
</protein>
<sequence length="71" mass="7988">MEQRARLTAAAGARYRRKGPERGRKGEEKRGITNDGAKPGRRGLAGRCRLSLRPQLKNLLRRQKCFSVVAL</sequence>
<reference evidence="2 3" key="1">
    <citation type="journal article" date="2023" name="Mol. Biol. Evol.">
        <title>Genomics of Secondarily Temperate Adaptation in the Only Non-Antarctic Icefish.</title>
        <authorList>
            <person name="Rivera-Colon A.G."/>
            <person name="Rayamajhi N."/>
            <person name="Minhas B.F."/>
            <person name="Madrigal G."/>
            <person name="Bilyk K.T."/>
            <person name="Yoon V."/>
            <person name="Hune M."/>
            <person name="Gregory S."/>
            <person name="Cheng C.H.C."/>
            <person name="Catchen J.M."/>
        </authorList>
    </citation>
    <scope>NUCLEOTIDE SEQUENCE [LARGE SCALE GENOMIC DNA]</scope>
    <source>
        <tissue evidence="2">White muscle</tissue>
    </source>
</reference>
<dbReference type="Proteomes" id="UP001331515">
    <property type="component" value="Unassembled WGS sequence"/>
</dbReference>
<evidence type="ECO:0000313" key="3">
    <source>
        <dbReference type="Proteomes" id="UP001331515"/>
    </source>
</evidence>
<gene>
    <name evidence="2" type="ORF">CgunFtcFv8_027451</name>
</gene>
<name>A0AAN8E484_CHAGU</name>
<evidence type="ECO:0000256" key="1">
    <source>
        <dbReference type="SAM" id="MobiDB-lite"/>
    </source>
</evidence>
<evidence type="ECO:0000313" key="2">
    <source>
        <dbReference type="EMBL" id="KAK5931290.1"/>
    </source>
</evidence>